<gene>
    <name evidence="1" type="ORF">CLV52_0295</name>
</gene>
<name>A0A4R7FPW0_9MICO</name>
<organism evidence="1 2">
    <name type="scientific">Amnibacterium kyonggiense</name>
    <dbReference type="NCBI Taxonomy" id="595671"/>
    <lineage>
        <taxon>Bacteria</taxon>
        <taxon>Bacillati</taxon>
        <taxon>Actinomycetota</taxon>
        <taxon>Actinomycetes</taxon>
        <taxon>Micrococcales</taxon>
        <taxon>Microbacteriaceae</taxon>
        <taxon>Amnibacterium</taxon>
    </lineage>
</organism>
<sequence length="37" mass="4128">MTNRIIAVLREIVQRWDSYAALQYAAPVTAVHVGGTR</sequence>
<protein>
    <submittedName>
        <fullName evidence="1">Uncharacterized protein</fullName>
    </submittedName>
</protein>
<dbReference type="Proteomes" id="UP000295344">
    <property type="component" value="Unassembled WGS sequence"/>
</dbReference>
<reference evidence="1 2" key="1">
    <citation type="submission" date="2019-03" db="EMBL/GenBank/DDBJ databases">
        <title>Genomic Encyclopedia of Archaeal and Bacterial Type Strains, Phase II (KMG-II): from individual species to whole genera.</title>
        <authorList>
            <person name="Goeker M."/>
        </authorList>
    </citation>
    <scope>NUCLEOTIDE SEQUENCE [LARGE SCALE GENOMIC DNA]</scope>
    <source>
        <strain evidence="1 2">DSM 24782</strain>
    </source>
</reference>
<evidence type="ECO:0000313" key="1">
    <source>
        <dbReference type="EMBL" id="TDS79753.1"/>
    </source>
</evidence>
<evidence type="ECO:0000313" key="2">
    <source>
        <dbReference type="Proteomes" id="UP000295344"/>
    </source>
</evidence>
<accession>A0A4R7FPW0</accession>
<keyword evidence="2" id="KW-1185">Reference proteome</keyword>
<comment type="caution">
    <text evidence="1">The sequence shown here is derived from an EMBL/GenBank/DDBJ whole genome shotgun (WGS) entry which is preliminary data.</text>
</comment>
<proteinExistence type="predicted"/>
<dbReference type="EMBL" id="SOAM01000001">
    <property type="protein sequence ID" value="TDS79753.1"/>
    <property type="molecule type" value="Genomic_DNA"/>
</dbReference>
<dbReference type="AlphaFoldDB" id="A0A4R7FPW0"/>